<organism evidence="1 2">
    <name type="scientific">Saccharicrinis fermentans DSM 9555 = JCM 21142</name>
    <dbReference type="NCBI Taxonomy" id="869213"/>
    <lineage>
        <taxon>Bacteria</taxon>
        <taxon>Pseudomonadati</taxon>
        <taxon>Bacteroidota</taxon>
        <taxon>Bacteroidia</taxon>
        <taxon>Marinilabiliales</taxon>
        <taxon>Marinilabiliaceae</taxon>
        <taxon>Saccharicrinis</taxon>
    </lineage>
</organism>
<comment type="caution">
    <text evidence="1">The sequence shown here is derived from an EMBL/GenBank/DDBJ whole genome shotgun (WGS) entry which is preliminary data.</text>
</comment>
<gene>
    <name evidence="1" type="ORF">JCM21142_52247</name>
</gene>
<protein>
    <recommendedName>
        <fullName evidence="3">AsmA domain-containing protein</fullName>
    </recommendedName>
</protein>
<dbReference type="Proteomes" id="UP000019402">
    <property type="component" value="Unassembled WGS sequence"/>
</dbReference>
<reference evidence="1 2" key="1">
    <citation type="journal article" date="2014" name="Genome Announc.">
        <title>Draft Genome Sequence of Cytophaga fermentans JCM 21142T, a Facultative Anaerobe Isolated from Marine Mud.</title>
        <authorList>
            <person name="Starns D."/>
            <person name="Oshima K."/>
            <person name="Suda W."/>
            <person name="Iino T."/>
            <person name="Yuki M."/>
            <person name="Inoue J."/>
            <person name="Kitamura K."/>
            <person name="Iida T."/>
            <person name="Darby A."/>
            <person name="Hattori M."/>
            <person name="Ohkuma M."/>
        </authorList>
    </citation>
    <scope>NUCLEOTIDE SEQUENCE [LARGE SCALE GENOMIC DNA]</scope>
    <source>
        <strain evidence="1 2">JCM 21142</strain>
    </source>
</reference>
<dbReference type="OrthoDB" id="596403at2"/>
<evidence type="ECO:0000313" key="2">
    <source>
        <dbReference type="Proteomes" id="UP000019402"/>
    </source>
</evidence>
<evidence type="ECO:0008006" key="3">
    <source>
        <dbReference type="Google" id="ProtNLM"/>
    </source>
</evidence>
<dbReference type="AlphaFoldDB" id="W7YMG2"/>
<proteinExistence type="predicted"/>
<accession>W7YMG2</accession>
<evidence type="ECO:0000313" key="1">
    <source>
        <dbReference type="EMBL" id="GAF03569.1"/>
    </source>
</evidence>
<dbReference type="EMBL" id="BAMD01000026">
    <property type="protein sequence ID" value="GAF03569.1"/>
    <property type="molecule type" value="Genomic_DNA"/>
</dbReference>
<name>W7YMG2_9BACT</name>
<dbReference type="RefSeq" id="WP_044213109.1">
    <property type="nucleotide sequence ID" value="NZ_BAMD01000026.1"/>
</dbReference>
<keyword evidence="2" id="KW-1185">Reference proteome</keyword>
<sequence length="234" mass="25826">MSKKRFIRNLLFIAGGVVLLLIVLAEIFKDDMVKLAIQKGAKTFDVPLDVGEVDFSLLYRFPLATIEFNDLVMLAHGVKDSLATNSDTTAFISKLYASVDLIELMKGNILVKKVKIENMKACYLVDSLGKSNFDFLMNETGGGDTVVNIEDTSKVQGVYTLDKLTLENIELQYVDALMRASASVHIAELEMKGEVESLGFKAATHGEVFVRELCYADYNCKGLANTKLNFSVTA</sequence>
<dbReference type="eggNOG" id="COG2982">
    <property type="taxonomic scope" value="Bacteria"/>
</dbReference>